<dbReference type="OMA" id="FWEVHES"/>
<dbReference type="EMBL" id="CM002874">
    <property type="protein sequence ID" value="KFK32965.1"/>
    <property type="molecule type" value="Genomic_DNA"/>
</dbReference>
<dbReference type="Gramene" id="KFK32965">
    <property type="protein sequence ID" value="KFK32965"/>
    <property type="gene ID" value="AALP_AA6G312400"/>
</dbReference>
<dbReference type="Proteomes" id="UP000029120">
    <property type="component" value="Chromosome 6"/>
</dbReference>
<protein>
    <recommendedName>
        <fullName evidence="3">Peptidase C1A papain C-terminal domain-containing protein</fullName>
    </recommendedName>
</protein>
<dbReference type="AlphaFoldDB" id="A0A087GSW3"/>
<organism evidence="1 2">
    <name type="scientific">Arabis alpina</name>
    <name type="common">Alpine rock-cress</name>
    <dbReference type="NCBI Taxonomy" id="50452"/>
    <lineage>
        <taxon>Eukaryota</taxon>
        <taxon>Viridiplantae</taxon>
        <taxon>Streptophyta</taxon>
        <taxon>Embryophyta</taxon>
        <taxon>Tracheophyta</taxon>
        <taxon>Spermatophyta</taxon>
        <taxon>Magnoliopsida</taxon>
        <taxon>eudicotyledons</taxon>
        <taxon>Gunneridae</taxon>
        <taxon>Pentapetalae</taxon>
        <taxon>rosids</taxon>
        <taxon>malvids</taxon>
        <taxon>Brassicales</taxon>
        <taxon>Brassicaceae</taxon>
        <taxon>Arabideae</taxon>
        <taxon>Arabis</taxon>
    </lineage>
</organism>
<evidence type="ECO:0000313" key="1">
    <source>
        <dbReference type="EMBL" id="KFK32965.1"/>
    </source>
</evidence>
<keyword evidence="2" id="KW-1185">Reference proteome</keyword>
<dbReference type="SUPFAM" id="SSF54001">
    <property type="entry name" value="Cysteine proteinases"/>
    <property type="match status" value="1"/>
</dbReference>
<dbReference type="InterPro" id="IPR038765">
    <property type="entry name" value="Papain-like_cys_pep_sf"/>
</dbReference>
<evidence type="ECO:0000313" key="2">
    <source>
        <dbReference type="Proteomes" id="UP000029120"/>
    </source>
</evidence>
<sequence>MSGEGSSHGGARDNNEIKKMKKCLRGILELITKRKCKTLLTKVDLMESFHIWESNLEGIEVLLSWKTKRPSLMCEVSNQERDDCWAIALSRAISVLMKMKKINKNFHPTPEVLINGVGLQNLSPSLGLSDMTIAIPFVTSYVDQMIIRHRPELDDEEGNEEFERCIIRILANAPLGISFDSLPSYSDYHGEGTYVPTDLDFHLRLLERIPRHCVLLTGVGVKMRDGEAIEFWEVHESVGVNFGYMGFGRLARHKCLIREVFELGELIDHLN</sequence>
<dbReference type="Gene3D" id="3.90.70.10">
    <property type="entry name" value="Cysteine proteinases"/>
    <property type="match status" value="1"/>
</dbReference>
<name>A0A087GSW3_ARAAL</name>
<gene>
    <name evidence="1" type="ordered locus">AALP_Aa6g312400</name>
</gene>
<accession>A0A087GSW3</accession>
<dbReference type="OrthoDB" id="1106339at2759"/>
<reference evidence="2" key="1">
    <citation type="journal article" date="2015" name="Nat. Plants">
        <title>Genome expansion of Arabis alpina linked with retrotransposition and reduced symmetric DNA methylation.</title>
        <authorList>
            <person name="Willing E.M."/>
            <person name="Rawat V."/>
            <person name="Mandakova T."/>
            <person name="Maumus F."/>
            <person name="James G.V."/>
            <person name="Nordstroem K.J."/>
            <person name="Becker C."/>
            <person name="Warthmann N."/>
            <person name="Chica C."/>
            <person name="Szarzynska B."/>
            <person name="Zytnicki M."/>
            <person name="Albani M.C."/>
            <person name="Kiefer C."/>
            <person name="Bergonzi S."/>
            <person name="Castaings L."/>
            <person name="Mateos J.L."/>
            <person name="Berns M.C."/>
            <person name="Bujdoso N."/>
            <person name="Piofczyk T."/>
            <person name="de Lorenzo L."/>
            <person name="Barrero-Sicilia C."/>
            <person name="Mateos I."/>
            <person name="Piednoel M."/>
            <person name="Hagmann J."/>
            <person name="Chen-Min-Tao R."/>
            <person name="Iglesias-Fernandez R."/>
            <person name="Schuster S.C."/>
            <person name="Alonso-Blanco C."/>
            <person name="Roudier F."/>
            <person name="Carbonero P."/>
            <person name="Paz-Ares J."/>
            <person name="Davis S.J."/>
            <person name="Pecinka A."/>
            <person name="Quesneville H."/>
            <person name="Colot V."/>
            <person name="Lysak M.A."/>
            <person name="Weigel D."/>
            <person name="Coupland G."/>
            <person name="Schneeberger K."/>
        </authorList>
    </citation>
    <scope>NUCLEOTIDE SEQUENCE [LARGE SCALE GENOMIC DNA]</scope>
    <source>
        <strain evidence="2">cv. Pajares</strain>
    </source>
</reference>
<evidence type="ECO:0008006" key="3">
    <source>
        <dbReference type="Google" id="ProtNLM"/>
    </source>
</evidence>
<proteinExistence type="predicted"/>